<evidence type="ECO:0000256" key="4">
    <source>
        <dbReference type="ARBA" id="ARBA00012496"/>
    </source>
</evidence>
<dbReference type="InterPro" id="IPR032566">
    <property type="entry name" value="Znf-C2HE"/>
</dbReference>
<keyword evidence="23" id="KW-1185">Reference proteome</keyword>
<dbReference type="GO" id="GO:0046872">
    <property type="term" value="F:metal ion binding"/>
    <property type="evidence" value="ECO:0007669"/>
    <property type="project" value="UniProtKB-KW"/>
</dbReference>
<evidence type="ECO:0000256" key="14">
    <source>
        <dbReference type="ARBA" id="ARBA00044639"/>
    </source>
</evidence>
<evidence type="ECO:0000256" key="5">
    <source>
        <dbReference type="ARBA" id="ARBA00022490"/>
    </source>
</evidence>
<evidence type="ECO:0000256" key="11">
    <source>
        <dbReference type="ARBA" id="ARBA00023204"/>
    </source>
</evidence>
<evidence type="ECO:0000256" key="6">
    <source>
        <dbReference type="ARBA" id="ARBA00022723"/>
    </source>
</evidence>
<evidence type="ECO:0000256" key="1">
    <source>
        <dbReference type="ARBA" id="ARBA00004123"/>
    </source>
</evidence>
<keyword evidence="10" id="KW-0238">DNA-binding</keyword>
<evidence type="ECO:0000259" key="20">
    <source>
        <dbReference type="Pfam" id="PF01230"/>
    </source>
</evidence>
<evidence type="ECO:0000259" key="21">
    <source>
        <dbReference type="Pfam" id="PF16278"/>
    </source>
</evidence>
<dbReference type="AlphaFoldDB" id="J5K767"/>
<keyword evidence="9" id="KW-0862">Zinc</keyword>
<reference evidence="22 23" key="1">
    <citation type="journal article" date="2012" name="Sci. Rep.">
        <title>Genomic perspectives on the evolution of fungal entomopathogenicity in Beauveria bassiana.</title>
        <authorList>
            <person name="Xiao G."/>
            <person name="Ying S.H."/>
            <person name="Zheng P."/>
            <person name="Wang Z.L."/>
            <person name="Zhang S."/>
            <person name="Xie X.Q."/>
            <person name="Shang Y."/>
            <person name="St Leger R.J."/>
            <person name="Zhao G.P."/>
            <person name="Wang C."/>
            <person name="Feng M.G."/>
        </authorList>
    </citation>
    <scope>NUCLEOTIDE SEQUENCE [LARGE SCALE GENOMIC DNA]</scope>
    <source>
        <strain evidence="22 23">ARSEF 2860</strain>
    </source>
</reference>
<evidence type="ECO:0000256" key="16">
    <source>
        <dbReference type="ARBA" id="ARBA00059438"/>
    </source>
</evidence>
<feature type="domain" description="HIT" evidence="20">
    <location>
        <begin position="102"/>
        <end position="240"/>
    </location>
</feature>
<keyword evidence="7" id="KW-0227">DNA damage</keyword>
<keyword evidence="12" id="KW-0539">Nucleus</keyword>
<dbReference type="GO" id="GO:0000012">
    <property type="term" value="P:single strand break repair"/>
    <property type="evidence" value="ECO:0007669"/>
    <property type="project" value="TreeGrafter"/>
</dbReference>
<dbReference type="InParanoid" id="J5K767"/>
<evidence type="ECO:0000256" key="3">
    <source>
        <dbReference type="ARBA" id="ARBA00012495"/>
    </source>
</evidence>
<dbReference type="EC" id="3.6.1.71" evidence="4"/>
<dbReference type="GO" id="GO:0005634">
    <property type="term" value="C:nucleus"/>
    <property type="evidence" value="ECO:0007669"/>
    <property type="project" value="UniProtKB-SubCell"/>
</dbReference>
<keyword evidence="5" id="KW-0963">Cytoplasm</keyword>
<dbReference type="InterPro" id="IPR036265">
    <property type="entry name" value="HIT-like_sf"/>
</dbReference>
<evidence type="ECO:0000313" key="23">
    <source>
        <dbReference type="Proteomes" id="UP000002762"/>
    </source>
</evidence>
<evidence type="ECO:0000256" key="10">
    <source>
        <dbReference type="ARBA" id="ARBA00023125"/>
    </source>
</evidence>
<dbReference type="FunFam" id="3.30.428.10:FF:000017">
    <property type="entry name" value="Aprataxin-like protein"/>
    <property type="match status" value="1"/>
</dbReference>
<dbReference type="GO" id="GO:0003725">
    <property type="term" value="F:double-stranded RNA binding"/>
    <property type="evidence" value="ECO:0007669"/>
    <property type="project" value="TreeGrafter"/>
</dbReference>
<dbReference type="FunCoup" id="J5K767">
    <property type="interactions" value="47"/>
</dbReference>
<dbReference type="GO" id="GO:0120108">
    <property type="term" value="F:DNA-3'-diphospho-5'-guanosine diphosphatase activity"/>
    <property type="evidence" value="ECO:0007669"/>
    <property type="project" value="UniProtKB-EC"/>
</dbReference>
<accession>J5K767</accession>
<dbReference type="RefSeq" id="XP_008594139.1">
    <property type="nucleotide sequence ID" value="XM_008595917.1"/>
</dbReference>
<evidence type="ECO:0000256" key="15">
    <source>
        <dbReference type="ARBA" id="ARBA00044713"/>
    </source>
</evidence>
<dbReference type="Proteomes" id="UP000002762">
    <property type="component" value="Unassembled WGS sequence"/>
</dbReference>
<dbReference type="STRING" id="655819.J5K767"/>
<evidence type="ECO:0000256" key="8">
    <source>
        <dbReference type="ARBA" id="ARBA00022801"/>
    </source>
</evidence>
<proteinExistence type="predicted"/>
<dbReference type="Pfam" id="PF01230">
    <property type="entry name" value="HIT"/>
    <property type="match status" value="1"/>
</dbReference>
<comment type="catalytic activity">
    <reaction evidence="13">
        <text>a 3'-end 2'-deoxyribonucleotide-3'-diphospho-5'-guanosine-DNA + H2O = a 3'-end 2'-deoxyribonucleotide 3'-phosphate-DNA + GMP + 2 H(+)</text>
        <dbReference type="Rhea" id="RHEA:52140"/>
        <dbReference type="Rhea" id="RHEA-COMP:13186"/>
        <dbReference type="Rhea" id="RHEA-COMP:13187"/>
        <dbReference type="ChEBI" id="CHEBI:15377"/>
        <dbReference type="ChEBI" id="CHEBI:15378"/>
        <dbReference type="ChEBI" id="CHEBI:58115"/>
        <dbReference type="ChEBI" id="CHEBI:136419"/>
        <dbReference type="ChEBI" id="CHEBI:136420"/>
        <dbReference type="EC" id="3.6.1.72"/>
    </reaction>
</comment>
<organism evidence="22 23">
    <name type="scientific">Beauveria bassiana (strain ARSEF 2860)</name>
    <name type="common">White muscardine disease fungus</name>
    <name type="synonym">Tritirachium shiotae</name>
    <dbReference type="NCBI Taxonomy" id="655819"/>
    <lineage>
        <taxon>Eukaryota</taxon>
        <taxon>Fungi</taxon>
        <taxon>Dikarya</taxon>
        <taxon>Ascomycota</taxon>
        <taxon>Pezizomycotina</taxon>
        <taxon>Sordariomycetes</taxon>
        <taxon>Hypocreomycetidae</taxon>
        <taxon>Hypocreales</taxon>
        <taxon>Cordycipitaceae</taxon>
        <taxon>Beauveria</taxon>
    </lineage>
</organism>
<dbReference type="SUPFAM" id="SSF54197">
    <property type="entry name" value="HIT-like"/>
    <property type="match status" value="1"/>
</dbReference>
<dbReference type="GO" id="GO:0005737">
    <property type="term" value="C:cytoplasm"/>
    <property type="evidence" value="ECO:0007669"/>
    <property type="project" value="UniProtKB-SubCell"/>
</dbReference>
<dbReference type="GO" id="GO:0030983">
    <property type="term" value="F:mismatched DNA binding"/>
    <property type="evidence" value="ECO:0007669"/>
    <property type="project" value="TreeGrafter"/>
</dbReference>
<dbReference type="PANTHER" id="PTHR12486">
    <property type="entry name" value="APRATAXIN-RELATED"/>
    <property type="match status" value="1"/>
</dbReference>
<evidence type="ECO:0000256" key="19">
    <source>
        <dbReference type="SAM" id="MobiDB-lite"/>
    </source>
</evidence>
<feature type="region of interest" description="Disordered" evidence="19">
    <location>
        <begin position="1"/>
        <end position="34"/>
    </location>
</feature>
<evidence type="ECO:0000256" key="9">
    <source>
        <dbReference type="ARBA" id="ARBA00022833"/>
    </source>
</evidence>
<dbReference type="GeneID" id="19883832"/>
<comment type="function">
    <text evidence="16">DNA-binding protein involved in single-strand DNA break repair, double-strand DNA break repair and base excision repair. Resolves abortive DNA ligation intermediates formed either at base excision sites, or when DNA ligases attempt to repair non-ligatable breaks induced by reactive oxygen species. Catalyzes the release of adenylate groups covalently linked to 5'-phosphate termini, resulting in the production of 5'-phosphate termini that can be efficiently rejoined. Likewise, catalyzes the release of 3'-linked guanosine (DNAppG) and inosine (DNAppI) from DNA, but has higher specific activity with 5'-linked adenosine (AppDNA).</text>
</comment>
<evidence type="ECO:0000313" key="22">
    <source>
        <dbReference type="EMBL" id="EJP69951.1"/>
    </source>
</evidence>
<dbReference type="GO" id="GO:0033699">
    <property type="term" value="F:DNA 5'-adenosine monophosphate hydrolase activity"/>
    <property type="evidence" value="ECO:0007669"/>
    <property type="project" value="UniProtKB-EC"/>
</dbReference>
<evidence type="ECO:0000256" key="17">
    <source>
        <dbReference type="ARBA" id="ARBA00068941"/>
    </source>
</evidence>
<gene>
    <name evidence="22" type="ORF">BBA_00820</name>
</gene>
<name>J5K767_BEAB2</name>
<comment type="subcellular location">
    <subcellularLocation>
        <location evidence="2">Cytoplasm</location>
    </subcellularLocation>
    <subcellularLocation>
        <location evidence="1">Nucleus</location>
    </subcellularLocation>
</comment>
<dbReference type="Pfam" id="PF16278">
    <property type="entry name" value="zf-C2HE"/>
    <property type="match status" value="1"/>
</dbReference>
<dbReference type="EC" id="3.6.1.72" evidence="3"/>
<dbReference type="Gene3D" id="3.30.428.10">
    <property type="entry name" value="HIT-like"/>
    <property type="match status" value="1"/>
</dbReference>
<dbReference type="EMBL" id="JH725151">
    <property type="protein sequence ID" value="EJP69951.1"/>
    <property type="molecule type" value="Genomic_DNA"/>
</dbReference>
<dbReference type="InterPro" id="IPR011146">
    <property type="entry name" value="HIT-like"/>
</dbReference>
<keyword evidence="6" id="KW-0479">Metal-binding</keyword>
<evidence type="ECO:0000256" key="7">
    <source>
        <dbReference type="ARBA" id="ARBA00022763"/>
    </source>
</evidence>
<dbReference type="OrthoDB" id="3512845at2759"/>
<evidence type="ECO:0000256" key="2">
    <source>
        <dbReference type="ARBA" id="ARBA00004496"/>
    </source>
</evidence>
<comment type="catalytic activity">
    <reaction evidence="14">
        <text>a 5'-end adenosine-5'-diphospho-5'-2'-deoxyribonucleoside-DNA + H2O = a 5'-end 5'-phospho-2'-deoxyribonucleoside-DNA + AMP + 2 H(+)</text>
        <dbReference type="Rhea" id="RHEA:52128"/>
        <dbReference type="Rhea" id="RHEA-COMP:13180"/>
        <dbReference type="Rhea" id="RHEA-COMP:13181"/>
        <dbReference type="ChEBI" id="CHEBI:15377"/>
        <dbReference type="ChEBI" id="CHEBI:15378"/>
        <dbReference type="ChEBI" id="CHEBI:136412"/>
        <dbReference type="ChEBI" id="CHEBI:136413"/>
        <dbReference type="ChEBI" id="CHEBI:456215"/>
        <dbReference type="EC" id="3.6.1.71"/>
    </reaction>
</comment>
<keyword evidence="8" id="KW-0378">Hydrolase</keyword>
<dbReference type="GO" id="GO:1990165">
    <property type="term" value="F:single-strand break-containing DNA binding"/>
    <property type="evidence" value="ECO:0007669"/>
    <property type="project" value="TreeGrafter"/>
</dbReference>
<protein>
    <recommendedName>
        <fullName evidence="17">Aprataxin-like protein</fullName>
        <ecNumber evidence="4">3.6.1.71</ecNumber>
        <ecNumber evidence="3">3.6.1.72</ecNumber>
    </recommendedName>
    <alternativeName>
        <fullName evidence="18">Hit family protein 3</fullName>
    </alternativeName>
</protein>
<dbReference type="HOGENOM" id="CLU_066882_0_0_1"/>
<dbReference type="GO" id="GO:0003697">
    <property type="term" value="F:single-stranded DNA binding"/>
    <property type="evidence" value="ECO:0007669"/>
    <property type="project" value="TreeGrafter"/>
</dbReference>
<comment type="catalytic activity">
    <reaction evidence="15">
        <text>a 5'-end adenosine-5'-diphospho-5'-ribonucleoside-2'-deoxyribonucleotide-DNA + H2O = a 5'-end 5'-phospho-ribonucleoside-2'-deoxyribonucleotide-DNA + AMP + 2 H(+)</text>
        <dbReference type="Rhea" id="RHEA:52132"/>
        <dbReference type="Rhea" id="RHEA-COMP:13182"/>
        <dbReference type="Rhea" id="RHEA-COMP:13183"/>
        <dbReference type="ChEBI" id="CHEBI:15377"/>
        <dbReference type="ChEBI" id="CHEBI:15378"/>
        <dbReference type="ChEBI" id="CHEBI:136414"/>
        <dbReference type="ChEBI" id="CHEBI:136415"/>
        <dbReference type="ChEBI" id="CHEBI:456215"/>
        <dbReference type="EC" id="3.6.1.71"/>
    </reaction>
</comment>
<evidence type="ECO:0000256" key="18">
    <source>
        <dbReference type="ARBA" id="ARBA00076243"/>
    </source>
</evidence>
<dbReference type="PANTHER" id="PTHR12486:SF4">
    <property type="entry name" value="APRATAXIN"/>
    <property type="match status" value="1"/>
</dbReference>
<evidence type="ECO:0000256" key="13">
    <source>
        <dbReference type="ARBA" id="ARBA00024601"/>
    </source>
</evidence>
<feature type="domain" description="Aprataxin C2HE/C2H2/C2HC zinc finger" evidence="21">
    <location>
        <begin position="256"/>
        <end position="312"/>
    </location>
</feature>
<evidence type="ECO:0000256" key="12">
    <source>
        <dbReference type="ARBA" id="ARBA00023242"/>
    </source>
</evidence>
<keyword evidence="11" id="KW-0234">DNA repair</keyword>
<sequence>MGDPEPSAEEALTKEEIQSGPEAVPAGEKRKNPCTPLSFDTQIISRALWLTQKNQKPPFSVAALMAPKKKAPARPLPGGGHLFKDRMGLGAYLAEPSAFPASVVVAHDADFVVIRDKFPKATVHTLILPRSSAINLLHPFDALADPTLLADVRVQVARTRALVAAELQRQLGRFSRAEAARQAVLDGEEAAVQGQGGGGGGGGGEMMLPPGRDWAAEVICGVHAVPSMSHVHVHVLSRDMHSHKMKHRKHYNSFVTPFLVDIDDFPLAEDDPRRDTRREGYLNWDLRCWRCERNFGNKFAQLKDHLEQEFDEWKREDAGLGFHTA</sequence>